<keyword evidence="1 2" id="KW-0732">Signal</keyword>
<dbReference type="GO" id="GO:0030288">
    <property type="term" value="C:outer membrane-bounded periplasmic space"/>
    <property type="evidence" value="ECO:0007669"/>
    <property type="project" value="TreeGrafter"/>
</dbReference>
<dbReference type="PANTHER" id="PTHR30006">
    <property type="entry name" value="THIAMINE-BINDING PERIPLASMIC PROTEIN-RELATED"/>
    <property type="match status" value="1"/>
</dbReference>
<sequence>MNTTRINGIAVGAACLLMVGASGAVRAQSAEPAACPSPTEVQGFLTCADVDAAKKEGAVVLYAPAGQEQQLAVLNEFNKLFPDIRVQSIWAQTGALFAKVEQEVKTDNTLVDVLVLSDPTLLQTMQKNDILSPYVSPSLQDIADVNVQSKPKGYWTSWGLVATTLVYNTDTIGENPPKTWKDLIGDKRFAGRKASLKNATSGLQFAQWATLVDLYGRDFWVEGVAGLNPIAFDSFTQQFDRLVGGADMMAINGQISGAMQYIEKGAPLEILYPEDGVPATLEGVGVVRTAPHPQAARLLVDYLLSKKGQEVIVEKMQYFSPRKDVAAPPAARAPENVKFLVPDWDAMADRRKTFEADWRKVLGQ</sequence>
<name>A0A4R1I1W6_ANCAQ</name>
<proteinExistence type="predicted"/>
<feature type="chain" id="PRO_5020827499" evidence="2">
    <location>
        <begin position="28"/>
        <end position="364"/>
    </location>
</feature>
<organism evidence="3 4">
    <name type="scientific">Ancylobacter aquaticus</name>
    <dbReference type="NCBI Taxonomy" id="100"/>
    <lineage>
        <taxon>Bacteria</taxon>
        <taxon>Pseudomonadati</taxon>
        <taxon>Pseudomonadota</taxon>
        <taxon>Alphaproteobacteria</taxon>
        <taxon>Hyphomicrobiales</taxon>
        <taxon>Xanthobacteraceae</taxon>
        <taxon>Ancylobacter</taxon>
    </lineage>
</organism>
<dbReference type="EMBL" id="SMFY01000002">
    <property type="protein sequence ID" value="TCK29174.1"/>
    <property type="molecule type" value="Genomic_DNA"/>
</dbReference>
<dbReference type="GO" id="GO:0015888">
    <property type="term" value="P:thiamine transport"/>
    <property type="evidence" value="ECO:0007669"/>
    <property type="project" value="TreeGrafter"/>
</dbReference>
<dbReference type="AlphaFoldDB" id="A0A4R1I1W6"/>
<dbReference type="SUPFAM" id="SSF53850">
    <property type="entry name" value="Periplasmic binding protein-like II"/>
    <property type="match status" value="1"/>
</dbReference>
<dbReference type="PANTHER" id="PTHR30006:SF2">
    <property type="entry name" value="ABC TRANSPORTER SUBSTRATE-BINDING PROTEIN"/>
    <property type="match status" value="1"/>
</dbReference>
<dbReference type="Proteomes" id="UP000295030">
    <property type="component" value="Unassembled WGS sequence"/>
</dbReference>
<dbReference type="GO" id="GO:0030976">
    <property type="term" value="F:thiamine pyrophosphate binding"/>
    <property type="evidence" value="ECO:0007669"/>
    <property type="project" value="TreeGrafter"/>
</dbReference>
<evidence type="ECO:0000256" key="2">
    <source>
        <dbReference type="SAM" id="SignalP"/>
    </source>
</evidence>
<gene>
    <name evidence="3" type="ORF">EV667_3195</name>
</gene>
<evidence type="ECO:0000313" key="4">
    <source>
        <dbReference type="Proteomes" id="UP000295030"/>
    </source>
</evidence>
<feature type="signal peptide" evidence="2">
    <location>
        <begin position="1"/>
        <end position="27"/>
    </location>
</feature>
<dbReference type="OrthoDB" id="7374867at2"/>
<comment type="caution">
    <text evidence="3">The sequence shown here is derived from an EMBL/GenBank/DDBJ whole genome shotgun (WGS) entry which is preliminary data.</text>
</comment>
<reference evidence="3 4" key="1">
    <citation type="submission" date="2019-03" db="EMBL/GenBank/DDBJ databases">
        <title>Genomic Encyclopedia of Type Strains, Phase IV (KMG-IV): sequencing the most valuable type-strain genomes for metagenomic binning, comparative biology and taxonomic classification.</title>
        <authorList>
            <person name="Goeker M."/>
        </authorList>
    </citation>
    <scope>NUCLEOTIDE SEQUENCE [LARGE SCALE GENOMIC DNA]</scope>
    <source>
        <strain evidence="3 4">DSM 101</strain>
    </source>
</reference>
<evidence type="ECO:0000313" key="3">
    <source>
        <dbReference type="EMBL" id="TCK29174.1"/>
    </source>
</evidence>
<dbReference type="Pfam" id="PF13343">
    <property type="entry name" value="SBP_bac_6"/>
    <property type="match status" value="1"/>
</dbReference>
<dbReference type="GO" id="GO:0030975">
    <property type="term" value="F:thiamine binding"/>
    <property type="evidence" value="ECO:0007669"/>
    <property type="project" value="TreeGrafter"/>
</dbReference>
<accession>A0A4R1I1W6</accession>
<keyword evidence="4" id="KW-1185">Reference proteome</keyword>
<protein>
    <submittedName>
        <fullName evidence="3">ABC-type Fe3+ transport system substrate-binding protein</fullName>
    </submittedName>
</protein>
<evidence type="ECO:0000256" key="1">
    <source>
        <dbReference type="ARBA" id="ARBA00022729"/>
    </source>
</evidence>
<dbReference type="Gene3D" id="3.40.190.10">
    <property type="entry name" value="Periplasmic binding protein-like II"/>
    <property type="match status" value="2"/>
</dbReference>